<feature type="domain" description="Tr-type G" evidence="1">
    <location>
        <begin position="11"/>
        <end position="115"/>
    </location>
</feature>
<protein>
    <submittedName>
        <fullName evidence="2">Selenocysteine-specific elongation factor</fullName>
    </submittedName>
</protein>
<dbReference type="GO" id="GO:0003924">
    <property type="term" value="F:GTPase activity"/>
    <property type="evidence" value="ECO:0007669"/>
    <property type="project" value="InterPro"/>
</dbReference>
<reference evidence="3" key="1">
    <citation type="submission" date="2017-01" db="EMBL/GenBank/DDBJ databases">
        <authorList>
            <person name="Wang Y."/>
            <person name="White M."/>
            <person name="Kvist S."/>
            <person name="Moncalvo J.-M."/>
        </authorList>
    </citation>
    <scope>NUCLEOTIDE SEQUENCE [LARGE SCALE GENOMIC DNA]</scope>
    <source>
        <strain evidence="3">COL-18-3</strain>
    </source>
</reference>
<dbReference type="SUPFAM" id="SSF52540">
    <property type="entry name" value="P-loop containing nucleoside triphosphate hydrolases"/>
    <property type="match status" value="1"/>
</dbReference>
<dbReference type="PRINTS" id="PR00315">
    <property type="entry name" value="ELONGATNFCT"/>
</dbReference>
<dbReference type="AlphaFoldDB" id="A0A1R1PI33"/>
<proteinExistence type="predicted"/>
<comment type="caution">
    <text evidence="2">The sequence shown here is derived from an EMBL/GenBank/DDBJ whole genome shotgun (WGS) entry which is preliminary data.</text>
</comment>
<dbReference type="Pfam" id="PF00009">
    <property type="entry name" value="GTP_EFTU"/>
    <property type="match status" value="1"/>
</dbReference>
<evidence type="ECO:0000313" key="2">
    <source>
        <dbReference type="EMBL" id="OMH80589.1"/>
    </source>
</evidence>
<dbReference type="InterPro" id="IPR000795">
    <property type="entry name" value="T_Tr_GTP-bd_dom"/>
</dbReference>
<dbReference type="InterPro" id="IPR050055">
    <property type="entry name" value="EF-Tu_GTPase"/>
</dbReference>
<dbReference type="OrthoDB" id="2067at2759"/>
<dbReference type="GO" id="GO:0003746">
    <property type="term" value="F:translation elongation factor activity"/>
    <property type="evidence" value="ECO:0007669"/>
    <property type="project" value="UniProtKB-KW"/>
</dbReference>
<gene>
    <name evidence="2" type="ORF">AX774_g5971</name>
</gene>
<keyword evidence="3" id="KW-1185">Reference proteome</keyword>
<dbReference type="Gene3D" id="3.40.50.300">
    <property type="entry name" value="P-loop containing nucleotide triphosphate hydrolases"/>
    <property type="match status" value="1"/>
</dbReference>
<dbReference type="EMBL" id="LSSK01001139">
    <property type="protein sequence ID" value="OMH80589.1"/>
    <property type="molecule type" value="Genomic_DNA"/>
</dbReference>
<accession>A0A1R1PI33</accession>
<evidence type="ECO:0000259" key="1">
    <source>
        <dbReference type="Pfam" id="PF00009"/>
    </source>
</evidence>
<name>A0A1R1PI33_ZANCU</name>
<keyword evidence="2" id="KW-0648">Protein biosynthesis</keyword>
<evidence type="ECO:0000313" key="3">
    <source>
        <dbReference type="Proteomes" id="UP000188320"/>
    </source>
</evidence>
<dbReference type="InterPro" id="IPR027417">
    <property type="entry name" value="P-loop_NTPase"/>
</dbReference>
<sequence length="123" mass="13108">MTSEKESIRNFSIGILGHVDSGKTSLGTNLTTFVLQLLDIPLGPPFTVDKLCAKVLSTKSSTAAFDKSPQSQDRGITLDVGFSSFEIVSDGDKKVEITIVDCPGHASLVRTVIGGWLLASRIL</sequence>
<dbReference type="PANTHER" id="PTHR43721">
    <property type="entry name" value="ELONGATION FACTOR TU-RELATED"/>
    <property type="match status" value="1"/>
</dbReference>
<dbReference type="PANTHER" id="PTHR43721:SF11">
    <property type="entry name" value="SELENOCYSTEINE-SPECIFIC ELONGATION FACTOR"/>
    <property type="match status" value="1"/>
</dbReference>
<organism evidence="2 3">
    <name type="scientific">Zancudomyces culisetae</name>
    <name type="common">Gut fungus</name>
    <name type="synonym">Smittium culisetae</name>
    <dbReference type="NCBI Taxonomy" id="1213189"/>
    <lineage>
        <taxon>Eukaryota</taxon>
        <taxon>Fungi</taxon>
        <taxon>Fungi incertae sedis</taxon>
        <taxon>Zoopagomycota</taxon>
        <taxon>Kickxellomycotina</taxon>
        <taxon>Harpellomycetes</taxon>
        <taxon>Harpellales</taxon>
        <taxon>Legeriomycetaceae</taxon>
        <taxon>Zancudomyces</taxon>
    </lineage>
</organism>
<dbReference type="GO" id="GO:0001514">
    <property type="term" value="P:selenocysteine incorporation"/>
    <property type="evidence" value="ECO:0007669"/>
    <property type="project" value="TreeGrafter"/>
</dbReference>
<dbReference type="Proteomes" id="UP000188320">
    <property type="component" value="Unassembled WGS sequence"/>
</dbReference>
<keyword evidence="2" id="KW-0251">Elongation factor</keyword>
<dbReference type="GO" id="GO:0005525">
    <property type="term" value="F:GTP binding"/>
    <property type="evidence" value="ECO:0007669"/>
    <property type="project" value="InterPro"/>
</dbReference>